<dbReference type="Pfam" id="PF26227">
    <property type="entry name" value="DUF8053"/>
    <property type="match status" value="1"/>
</dbReference>
<evidence type="ECO:0000259" key="1">
    <source>
        <dbReference type="Pfam" id="PF26227"/>
    </source>
</evidence>
<dbReference type="AlphaFoldDB" id="A0A1H5SR92"/>
<name>A0A1H5SR92_9EURY</name>
<sequence length="88" mass="10129">MQKLRDDNGSGLVTIPKNFLERDDVFDDDGEVPDEQNLTVDRLGERTYVVRLVDDGHYPDLIECEEIERLAAQRILQIDSLARDLRAD</sequence>
<dbReference type="RefSeq" id="WP_103989869.1">
    <property type="nucleotide sequence ID" value="NZ_CP031311.1"/>
</dbReference>
<evidence type="ECO:0000313" key="3">
    <source>
        <dbReference type="EMBL" id="SEF52361.1"/>
    </source>
</evidence>
<dbReference type="Proteomes" id="UP000296733">
    <property type="component" value="Chromosome"/>
</dbReference>
<keyword evidence="4" id="KW-1185">Reference proteome</keyword>
<evidence type="ECO:0000313" key="5">
    <source>
        <dbReference type="Proteomes" id="UP000296733"/>
    </source>
</evidence>
<accession>A0A1H5SR92</accession>
<dbReference type="KEGG" id="hlm:DV707_07555"/>
<feature type="domain" description="DUF8053" evidence="1">
    <location>
        <begin position="1"/>
        <end position="55"/>
    </location>
</feature>
<gene>
    <name evidence="2" type="ORF">DV707_07555</name>
    <name evidence="3" type="ORF">SAMN04488133_0035</name>
</gene>
<evidence type="ECO:0000313" key="2">
    <source>
        <dbReference type="EMBL" id="QCC47528.1"/>
    </source>
</evidence>
<dbReference type="OrthoDB" id="268463at2157"/>
<protein>
    <recommendedName>
        <fullName evidence="1">DUF8053 domain-containing protein</fullName>
    </recommendedName>
</protein>
<proteinExistence type="predicted"/>
<evidence type="ECO:0000313" key="4">
    <source>
        <dbReference type="Proteomes" id="UP000236740"/>
    </source>
</evidence>
<dbReference type="Proteomes" id="UP000236740">
    <property type="component" value="Unassembled WGS sequence"/>
</dbReference>
<reference evidence="3 4" key="1">
    <citation type="submission" date="2016-10" db="EMBL/GenBank/DDBJ databases">
        <authorList>
            <person name="de Groot N.N."/>
        </authorList>
    </citation>
    <scope>NUCLEOTIDE SEQUENCE [LARGE SCALE GENOMIC DNA]</scope>
    <source>
        <strain evidence="3 4">CGMCC 1.10331</strain>
    </source>
</reference>
<reference evidence="2 5" key="2">
    <citation type="journal article" date="2019" name="Nat. Commun.">
        <title>A new type of DNA phosphorothioation-based antiviral system in archaea.</title>
        <authorList>
            <person name="Xiong L."/>
            <person name="Liu S."/>
            <person name="Chen S."/>
            <person name="Xiao Y."/>
            <person name="Zhu B."/>
            <person name="Gao Y."/>
            <person name="Zhang Y."/>
            <person name="Chen B."/>
            <person name="Luo J."/>
            <person name="Deng Z."/>
            <person name="Chen X."/>
            <person name="Wang L."/>
            <person name="Chen S."/>
        </authorList>
    </citation>
    <scope>NUCLEOTIDE SEQUENCE [LARGE SCALE GENOMIC DNA]</scope>
    <source>
        <strain evidence="2 5">CGMCC 1.10331</strain>
    </source>
</reference>
<dbReference type="EMBL" id="CP031311">
    <property type="protein sequence ID" value="QCC47528.1"/>
    <property type="molecule type" value="Genomic_DNA"/>
</dbReference>
<dbReference type="EMBL" id="FNVN01000001">
    <property type="protein sequence ID" value="SEF52361.1"/>
    <property type="molecule type" value="Genomic_DNA"/>
</dbReference>
<dbReference type="InterPro" id="IPR058366">
    <property type="entry name" value="DUF8053"/>
</dbReference>
<organism evidence="3 4">
    <name type="scientific">Halobellus limi</name>
    <dbReference type="NCBI Taxonomy" id="699433"/>
    <lineage>
        <taxon>Archaea</taxon>
        <taxon>Methanobacteriati</taxon>
        <taxon>Methanobacteriota</taxon>
        <taxon>Stenosarchaea group</taxon>
        <taxon>Halobacteria</taxon>
        <taxon>Halobacteriales</taxon>
        <taxon>Haloferacaceae</taxon>
        <taxon>Halobellus</taxon>
    </lineage>
</organism>
<dbReference type="GeneID" id="39857934"/>